<protein>
    <recommendedName>
        <fullName evidence="6">Carboxylic ester hydrolase</fullName>
        <ecNumber evidence="6">3.1.1.-</ecNumber>
    </recommendedName>
</protein>
<dbReference type="EMBL" id="JAACXV010000229">
    <property type="protein sequence ID" value="KAF7281689.1"/>
    <property type="molecule type" value="Genomic_DNA"/>
</dbReference>
<comment type="similarity">
    <text evidence="1 6">Belongs to the type-B carboxylesterase/lipase family.</text>
</comment>
<reference evidence="9" key="1">
    <citation type="submission" date="2020-08" db="EMBL/GenBank/DDBJ databases">
        <title>Genome sequencing and assembly of the red palm weevil Rhynchophorus ferrugineus.</title>
        <authorList>
            <person name="Dias G.B."/>
            <person name="Bergman C.M."/>
            <person name="Manee M."/>
        </authorList>
    </citation>
    <scope>NUCLEOTIDE SEQUENCE</scope>
    <source>
        <strain evidence="9">AA-2017</strain>
        <tissue evidence="9">Whole larva</tissue>
    </source>
</reference>
<evidence type="ECO:0000259" key="8">
    <source>
        <dbReference type="Pfam" id="PF00135"/>
    </source>
</evidence>
<evidence type="ECO:0000313" key="9">
    <source>
        <dbReference type="EMBL" id="KAF7281689.1"/>
    </source>
</evidence>
<dbReference type="InterPro" id="IPR019826">
    <property type="entry name" value="Carboxylesterase_B_AS"/>
</dbReference>
<dbReference type="CDD" id="cd00312">
    <property type="entry name" value="Esterase_lipase"/>
    <property type="match status" value="1"/>
</dbReference>
<evidence type="ECO:0000313" key="10">
    <source>
        <dbReference type="Proteomes" id="UP000625711"/>
    </source>
</evidence>
<dbReference type="Gene3D" id="3.40.50.1820">
    <property type="entry name" value="alpha/beta hydrolase"/>
    <property type="match status" value="1"/>
</dbReference>
<dbReference type="EC" id="3.1.1.-" evidence="6"/>
<evidence type="ECO:0000256" key="1">
    <source>
        <dbReference type="ARBA" id="ARBA00005964"/>
    </source>
</evidence>
<feature type="chain" id="PRO_5032991654" description="Carboxylic ester hydrolase" evidence="7">
    <location>
        <begin position="16"/>
        <end position="566"/>
    </location>
</feature>
<keyword evidence="10" id="KW-1185">Reference proteome</keyword>
<proteinExistence type="inferred from homology"/>
<dbReference type="PROSITE" id="PS00122">
    <property type="entry name" value="CARBOXYLESTERASE_B_1"/>
    <property type="match status" value="1"/>
</dbReference>
<comment type="caution">
    <text evidence="9">The sequence shown here is derived from an EMBL/GenBank/DDBJ whole genome shotgun (WGS) entry which is preliminary data.</text>
</comment>
<dbReference type="InterPro" id="IPR002018">
    <property type="entry name" value="CarbesteraseB"/>
</dbReference>
<gene>
    <name evidence="9" type="ORF">GWI33_004409</name>
</gene>
<keyword evidence="7" id="KW-0732">Signal</keyword>
<evidence type="ECO:0000256" key="6">
    <source>
        <dbReference type="RuleBase" id="RU361235"/>
    </source>
</evidence>
<dbReference type="PANTHER" id="PTHR43142">
    <property type="entry name" value="CARBOXYLIC ESTER HYDROLASE"/>
    <property type="match status" value="1"/>
</dbReference>
<evidence type="ECO:0000256" key="2">
    <source>
        <dbReference type="ARBA" id="ARBA00022487"/>
    </source>
</evidence>
<feature type="signal peptide" evidence="7">
    <location>
        <begin position="1"/>
        <end position="15"/>
    </location>
</feature>
<evidence type="ECO:0000256" key="7">
    <source>
        <dbReference type="SAM" id="SignalP"/>
    </source>
</evidence>
<dbReference type="SUPFAM" id="SSF53474">
    <property type="entry name" value="alpha/beta-Hydrolases"/>
    <property type="match status" value="1"/>
</dbReference>
<accession>A0A834IKW7</accession>
<dbReference type="Proteomes" id="UP000625711">
    <property type="component" value="Unassembled WGS sequence"/>
</dbReference>
<keyword evidence="5" id="KW-0325">Glycoprotein</keyword>
<keyword evidence="3 6" id="KW-0378">Hydrolase</keyword>
<evidence type="ECO:0000256" key="5">
    <source>
        <dbReference type="ARBA" id="ARBA00023180"/>
    </source>
</evidence>
<keyword evidence="4" id="KW-1015">Disulfide bond</keyword>
<dbReference type="InterPro" id="IPR029058">
    <property type="entry name" value="AB_hydrolase_fold"/>
</dbReference>
<dbReference type="PANTHER" id="PTHR43142:SF1">
    <property type="entry name" value="CARBOXYLIC ESTER HYDROLASE"/>
    <property type="match status" value="1"/>
</dbReference>
<organism evidence="9 10">
    <name type="scientific">Rhynchophorus ferrugineus</name>
    <name type="common">Red palm weevil</name>
    <name type="synonym">Curculio ferrugineus</name>
    <dbReference type="NCBI Taxonomy" id="354439"/>
    <lineage>
        <taxon>Eukaryota</taxon>
        <taxon>Metazoa</taxon>
        <taxon>Ecdysozoa</taxon>
        <taxon>Arthropoda</taxon>
        <taxon>Hexapoda</taxon>
        <taxon>Insecta</taxon>
        <taxon>Pterygota</taxon>
        <taxon>Neoptera</taxon>
        <taxon>Endopterygota</taxon>
        <taxon>Coleoptera</taxon>
        <taxon>Polyphaga</taxon>
        <taxon>Cucujiformia</taxon>
        <taxon>Curculionidae</taxon>
        <taxon>Dryophthorinae</taxon>
        <taxon>Rhynchophorus</taxon>
    </lineage>
</organism>
<name>A0A834IKW7_RHYFE</name>
<dbReference type="AlphaFoldDB" id="A0A834IKW7"/>
<keyword evidence="2" id="KW-0719">Serine esterase</keyword>
<feature type="domain" description="Carboxylesterase type B" evidence="8">
    <location>
        <begin position="18"/>
        <end position="523"/>
    </location>
</feature>
<dbReference type="GO" id="GO:0052689">
    <property type="term" value="F:carboxylic ester hydrolase activity"/>
    <property type="evidence" value="ECO:0007669"/>
    <property type="project" value="UniProtKB-KW"/>
</dbReference>
<dbReference type="Pfam" id="PF00135">
    <property type="entry name" value="COesterase"/>
    <property type="match status" value="1"/>
</dbReference>
<dbReference type="OrthoDB" id="6846267at2759"/>
<evidence type="ECO:0000256" key="4">
    <source>
        <dbReference type="ARBA" id="ARBA00023157"/>
    </source>
</evidence>
<evidence type="ECO:0000256" key="3">
    <source>
        <dbReference type="ARBA" id="ARBA00022801"/>
    </source>
</evidence>
<sequence>MKWIVLITVPSLVCALIPSVTLPHGVVEGGIGTTVNSNSFYKFEGIPYAKPPVNNLRFEPPQDPEPWLGIWKANITTACIQYDHLTRDTEQNYVIHGDEDCLYVNVYTKSLDQNANLDVLFHIHGGALMFGSGAIYGPEIIMEKNLVYVNFNYRLGPLGFLSTEDEVLPGNMGLRDQIKALHWTKRFIKYFGGNPESITVQGFSAGAGSSHLHYFLPESAGLFKAGISHSGSSLNSWMLVEQAKQKTQQLANFVGCPADNSAEIVACLKTKPARQIVQTTHIFQEFLYNPFSPFGVVIDGYWSKNPVLPDHPYKLLQQGKVYDVPWLISYTTSEGLYPTADFYGNDEYLYQIDTEWNKIAPLILDYNNTVYPEWKDVVNDRIKDHYFGENQVTMNTFSIFVKLVTDRLFLTDIEKAARLHASVTKSPVYMYNFNYNGSTSFSNILTGIDKHLGVSHGDDVILVFKLNGLDSLQTEKDKEISEVLLNAITSIMKNRKPIVPGISWTPLPKTTKGSFEMLQITNTGDLKLLIRKFIGQSKFWNKLPLQENEKLFIKKEHNIESCSEDY</sequence>